<feature type="region of interest" description="Disordered" evidence="1">
    <location>
        <begin position="1"/>
        <end position="26"/>
    </location>
</feature>
<dbReference type="STRING" id="543526.Htur_3145"/>
<reference evidence="2 3" key="1">
    <citation type="journal article" date="2010" name="Stand. Genomic Sci.">
        <title>Complete genome sequence of Haloterrigena turkmenica type strain (4k).</title>
        <authorList>
            <person name="Saunders E."/>
            <person name="Tindall B.J."/>
            <person name="Fahnrich R."/>
            <person name="Lapidus A."/>
            <person name="Copeland A."/>
            <person name="Del Rio T.G."/>
            <person name="Lucas S."/>
            <person name="Chen F."/>
            <person name="Tice H."/>
            <person name="Cheng J.F."/>
            <person name="Han C."/>
            <person name="Detter J.C."/>
            <person name="Bruce D."/>
            <person name="Goodwin L."/>
            <person name="Chain P."/>
            <person name="Pitluck S."/>
            <person name="Pati A."/>
            <person name="Ivanova N."/>
            <person name="Mavromatis K."/>
            <person name="Chen A."/>
            <person name="Palaniappan K."/>
            <person name="Land M."/>
            <person name="Hauser L."/>
            <person name="Chang Y.J."/>
            <person name="Jeffries C.D."/>
            <person name="Brettin T."/>
            <person name="Rohde M."/>
            <person name="Goker M."/>
            <person name="Bristow J."/>
            <person name="Eisen J.A."/>
            <person name="Markowitz V."/>
            <person name="Hugenholtz P."/>
            <person name="Klenk H.P."/>
            <person name="Kyrpides N.C."/>
        </authorList>
    </citation>
    <scope>NUCLEOTIDE SEQUENCE [LARGE SCALE GENOMIC DNA]</scope>
    <source>
        <strain evidence="3">ATCC 51198 / DSM 5511 / JCM 9101 / NCIMB 13204 / VKM B-1734 / 4k</strain>
    </source>
</reference>
<keyword evidence="3" id="KW-1185">Reference proteome</keyword>
<evidence type="ECO:0000313" key="3">
    <source>
        <dbReference type="Proteomes" id="UP000001903"/>
    </source>
</evidence>
<dbReference type="Proteomes" id="UP000001903">
    <property type="component" value="Chromosome"/>
</dbReference>
<dbReference type="HOGENOM" id="CLU_1381377_0_0_2"/>
<dbReference type="RefSeq" id="WP_012944270.1">
    <property type="nucleotide sequence ID" value="NC_013743.1"/>
</dbReference>
<accession>D2RZH1</accession>
<feature type="compositionally biased region" description="Basic residues" evidence="1">
    <location>
        <begin position="143"/>
        <end position="197"/>
    </location>
</feature>
<evidence type="ECO:0000256" key="1">
    <source>
        <dbReference type="SAM" id="MobiDB-lite"/>
    </source>
</evidence>
<gene>
    <name evidence="2" type="ordered locus">Htur_3145</name>
</gene>
<dbReference type="KEGG" id="htu:Htur_3145"/>
<protein>
    <submittedName>
        <fullName evidence="2">Uncharacterized protein</fullName>
    </submittedName>
</protein>
<dbReference type="OrthoDB" id="202198at2157"/>
<proteinExistence type="predicted"/>
<feature type="region of interest" description="Disordered" evidence="1">
    <location>
        <begin position="46"/>
        <end position="70"/>
    </location>
</feature>
<dbReference type="AlphaFoldDB" id="D2RZH1"/>
<evidence type="ECO:0000313" key="2">
    <source>
        <dbReference type="EMBL" id="ADB62010.1"/>
    </source>
</evidence>
<dbReference type="PROSITE" id="PS51318">
    <property type="entry name" value="TAT"/>
    <property type="match status" value="1"/>
</dbReference>
<sequence length="197" mass="21938">MSDKPESRHGTGNRPQNAADGASRRTFLKGSAVSAGMLATAGCFGEQSATGGNGETTEMVPGDGEPAPGGQVRQFTVHAIEADVVYNAFGLHQPKAALYVLEENLVEALAASGAPPTTPSRTCRTTHAIRNARRRTTAETISIRRRRRRRRRNSRRQTKRSRRRRSARRRRRTTRSARRRGRHFIARARRKRRPSGS</sequence>
<dbReference type="EMBL" id="CP001860">
    <property type="protein sequence ID" value="ADB62010.1"/>
    <property type="molecule type" value="Genomic_DNA"/>
</dbReference>
<dbReference type="InterPro" id="IPR019546">
    <property type="entry name" value="TAT_signal_bac_arc"/>
</dbReference>
<dbReference type="NCBIfam" id="TIGR01409">
    <property type="entry name" value="TAT_signal_seq"/>
    <property type="match status" value="1"/>
</dbReference>
<feature type="region of interest" description="Disordered" evidence="1">
    <location>
        <begin position="131"/>
        <end position="197"/>
    </location>
</feature>
<organism evidence="2 3">
    <name type="scientific">Haloterrigena turkmenica (strain ATCC 51198 / DSM 5511 / JCM 9101 / NCIMB 13204 / VKM B-1734 / 4k)</name>
    <name type="common">Halococcus turkmenicus</name>
    <dbReference type="NCBI Taxonomy" id="543526"/>
    <lineage>
        <taxon>Archaea</taxon>
        <taxon>Methanobacteriati</taxon>
        <taxon>Methanobacteriota</taxon>
        <taxon>Stenosarchaea group</taxon>
        <taxon>Halobacteria</taxon>
        <taxon>Halobacteriales</taxon>
        <taxon>Natrialbaceae</taxon>
        <taxon>Haloterrigena</taxon>
    </lineage>
</organism>
<dbReference type="InterPro" id="IPR006311">
    <property type="entry name" value="TAT_signal"/>
</dbReference>
<name>D2RZH1_HALTV</name>
<dbReference type="GeneID" id="31787585"/>